<dbReference type="AlphaFoldDB" id="A0A815DAA5"/>
<dbReference type="EMBL" id="CAJOBC010034750">
    <property type="protein sequence ID" value="CAF4108813.1"/>
    <property type="molecule type" value="Genomic_DNA"/>
</dbReference>
<evidence type="ECO:0000313" key="2">
    <source>
        <dbReference type="EMBL" id="CAF4108813.1"/>
    </source>
</evidence>
<dbReference type="Proteomes" id="UP000663829">
    <property type="component" value="Unassembled WGS sequence"/>
</dbReference>
<gene>
    <name evidence="1" type="ORF">GPM918_LOCUS28244</name>
    <name evidence="2" type="ORF">SRO942_LOCUS28724</name>
</gene>
<proteinExistence type="predicted"/>
<reference evidence="1" key="1">
    <citation type="submission" date="2021-02" db="EMBL/GenBank/DDBJ databases">
        <authorList>
            <person name="Nowell W R."/>
        </authorList>
    </citation>
    <scope>NUCLEOTIDE SEQUENCE</scope>
</reference>
<dbReference type="Proteomes" id="UP000681722">
    <property type="component" value="Unassembled WGS sequence"/>
</dbReference>
<name>A0A815DAA5_9BILA</name>
<sequence>LPLEETAVCKLQHPRTHQGHSHRRVRIIDASDVEANCPLEYSSVVIPSLTRAVVVCVVRAIVPLQPSNMTATIATKIIKFVFDVICFGLHLKNYYDAD</sequence>
<protein>
    <submittedName>
        <fullName evidence="1">Uncharacterized protein</fullName>
    </submittedName>
</protein>
<dbReference type="EMBL" id="CAJNOQ010012240">
    <property type="protein sequence ID" value="CAF1295284.1"/>
    <property type="molecule type" value="Genomic_DNA"/>
</dbReference>
<organism evidence="1 3">
    <name type="scientific">Didymodactylos carnosus</name>
    <dbReference type="NCBI Taxonomy" id="1234261"/>
    <lineage>
        <taxon>Eukaryota</taxon>
        <taxon>Metazoa</taxon>
        <taxon>Spiralia</taxon>
        <taxon>Gnathifera</taxon>
        <taxon>Rotifera</taxon>
        <taxon>Eurotatoria</taxon>
        <taxon>Bdelloidea</taxon>
        <taxon>Philodinida</taxon>
        <taxon>Philodinidae</taxon>
        <taxon>Didymodactylos</taxon>
    </lineage>
</organism>
<keyword evidence="3" id="KW-1185">Reference proteome</keyword>
<accession>A0A815DAA5</accession>
<feature type="non-terminal residue" evidence="1">
    <location>
        <position position="1"/>
    </location>
</feature>
<evidence type="ECO:0000313" key="3">
    <source>
        <dbReference type="Proteomes" id="UP000663829"/>
    </source>
</evidence>
<evidence type="ECO:0000313" key="1">
    <source>
        <dbReference type="EMBL" id="CAF1295284.1"/>
    </source>
</evidence>
<comment type="caution">
    <text evidence="1">The sequence shown here is derived from an EMBL/GenBank/DDBJ whole genome shotgun (WGS) entry which is preliminary data.</text>
</comment>